<evidence type="ECO:0000256" key="2">
    <source>
        <dbReference type="SAM" id="Phobius"/>
    </source>
</evidence>
<feature type="compositionally biased region" description="Low complexity" evidence="1">
    <location>
        <begin position="9"/>
        <end position="18"/>
    </location>
</feature>
<evidence type="ECO:0000313" key="3">
    <source>
        <dbReference type="EMBL" id="PRP96373.1"/>
    </source>
</evidence>
<keyword evidence="2" id="KW-1133">Transmembrane helix</keyword>
<evidence type="ECO:0000256" key="1">
    <source>
        <dbReference type="SAM" id="MobiDB-lite"/>
    </source>
</evidence>
<sequence length="171" mass="18054">MAKTTAKPSGAAGKSSDGAADKSSSKLGWLLGWVVIPGLLVAALFFAGVHVGARHPQMGLSRAVLWVLGSEAQLGPTTDAQRQPLARRLRLIALPSKIQTLEAELSKAEFDAFVAAGAGPSIAELDCAAVCEIRWTAKHADKEFISAESCELTQPTLFTQGKLQCDAKVQR</sequence>
<gene>
    <name evidence="3" type="ORF">ENSA7_71880</name>
</gene>
<dbReference type="Proteomes" id="UP000238823">
    <property type="component" value="Unassembled WGS sequence"/>
</dbReference>
<accession>A0A2S9XU51</accession>
<organism evidence="3 4">
    <name type="scientific">Enhygromyxa salina</name>
    <dbReference type="NCBI Taxonomy" id="215803"/>
    <lineage>
        <taxon>Bacteria</taxon>
        <taxon>Pseudomonadati</taxon>
        <taxon>Myxococcota</taxon>
        <taxon>Polyangia</taxon>
        <taxon>Nannocystales</taxon>
        <taxon>Nannocystaceae</taxon>
        <taxon>Enhygromyxa</taxon>
    </lineage>
</organism>
<evidence type="ECO:0000313" key="4">
    <source>
        <dbReference type="Proteomes" id="UP000238823"/>
    </source>
</evidence>
<reference evidence="3 4" key="1">
    <citation type="submission" date="2018-03" db="EMBL/GenBank/DDBJ databases">
        <title>Draft Genome Sequences of the Obligatory Marine Myxobacteria Enhygromyxa salina SWB007.</title>
        <authorList>
            <person name="Poehlein A."/>
            <person name="Moghaddam J.A."/>
            <person name="Harms H."/>
            <person name="Alanjari M."/>
            <person name="Koenig G.M."/>
            <person name="Daniel R."/>
            <person name="Schaeberle T.F."/>
        </authorList>
    </citation>
    <scope>NUCLEOTIDE SEQUENCE [LARGE SCALE GENOMIC DNA]</scope>
    <source>
        <strain evidence="3 4">SWB007</strain>
    </source>
</reference>
<feature type="region of interest" description="Disordered" evidence="1">
    <location>
        <begin position="1"/>
        <end position="20"/>
    </location>
</feature>
<dbReference type="AlphaFoldDB" id="A0A2S9XU51"/>
<dbReference type="RefSeq" id="WP_106093970.1">
    <property type="nucleotide sequence ID" value="NZ_PVNL01000135.1"/>
</dbReference>
<dbReference type="EMBL" id="PVNL01000135">
    <property type="protein sequence ID" value="PRP96373.1"/>
    <property type="molecule type" value="Genomic_DNA"/>
</dbReference>
<name>A0A2S9XU51_9BACT</name>
<comment type="caution">
    <text evidence="3">The sequence shown here is derived from an EMBL/GenBank/DDBJ whole genome shotgun (WGS) entry which is preliminary data.</text>
</comment>
<keyword evidence="2" id="KW-0812">Transmembrane</keyword>
<feature type="transmembrane region" description="Helical" evidence="2">
    <location>
        <begin position="30"/>
        <end position="53"/>
    </location>
</feature>
<proteinExistence type="predicted"/>
<keyword evidence="2" id="KW-0472">Membrane</keyword>
<protein>
    <submittedName>
        <fullName evidence="3">Uncharacterized protein</fullName>
    </submittedName>
</protein>
<dbReference type="OrthoDB" id="9846174at2"/>